<dbReference type="Proteomes" id="UP001107558">
    <property type="component" value="Chromosome 3"/>
</dbReference>
<dbReference type="GO" id="GO:0006271">
    <property type="term" value="P:DNA strand elongation involved in DNA replication"/>
    <property type="evidence" value="ECO:0007669"/>
    <property type="project" value="TreeGrafter"/>
</dbReference>
<dbReference type="PANTHER" id="PTHR10416:SF0">
    <property type="entry name" value="DNA POLYMERASE DELTA SUBUNIT 2"/>
    <property type="match status" value="1"/>
</dbReference>
<dbReference type="Gene3D" id="3.60.21.50">
    <property type="match status" value="1"/>
</dbReference>
<dbReference type="InterPro" id="IPR024826">
    <property type="entry name" value="DNA_pol_delta/II_ssu"/>
</dbReference>
<organism evidence="5 6">
    <name type="scientific">Polypedilum vanderplanki</name>
    <name type="common">Sleeping chironomid midge</name>
    <dbReference type="NCBI Taxonomy" id="319348"/>
    <lineage>
        <taxon>Eukaryota</taxon>
        <taxon>Metazoa</taxon>
        <taxon>Ecdysozoa</taxon>
        <taxon>Arthropoda</taxon>
        <taxon>Hexapoda</taxon>
        <taxon>Insecta</taxon>
        <taxon>Pterygota</taxon>
        <taxon>Neoptera</taxon>
        <taxon>Endopterygota</taxon>
        <taxon>Diptera</taxon>
        <taxon>Nematocera</taxon>
        <taxon>Chironomoidea</taxon>
        <taxon>Chironomidae</taxon>
        <taxon>Chironominae</taxon>
        <taxon>Polypedilum</taxon>
        <taxon>Polypedilum</taxon>
    </lineage>
</organism>
<evidence type="ECO:0000256" key="1">
    <source>
        <dbReference type="ARBA" id="ARBA00006035"/>
    </source>
</evidence>
<evidence type="ECO:0000259" key="3">
    <source>
        <dbReference type="Pfam" id="PF04042"/>
    </source>
</evidence>
<dbReference type="InterPro" id="IPR040663">
    <property type="entry name" value="DNA_pol_D_N"/>
</dbReference>
<evidence type="ECO:0000313" key="6">
    <source>
        <dbReference type="Proteomes" id="UP001107558"/>
    </source>
</evidence>
<evidence type="ECO:0000313" key="5">
    <source>
        <dbReference type="EMBL" id="KAG5671479.1"/>
    </source>
</evidence>
<dbReference type="Gene3D" id="2.40.50.430">
    <property type="match status" value="1"/>
</dbReference>
<dbReference type="Pfam" id="PF04042">
    <property type="entry name" value="DNA_pol_E_B"/>
    <property type="match status" value="1"/>
</dbReference>
<dbReference type="OrthoDB" id="3763at2759"/>
<evidence type="ECO:0008006" key="7">
    <source>
        <dbReference type="Google" id="ProtNLM"/>
    </source>
</evidence>
<keyword evidence="2" id="KW-0235">DNA replication</keyword>
<evidence type="ECO:0000256" key="2">
    <source>
        <dbReference type="ARBA" id="ARBA00022705"/>
    </source>
</evidence>
<proteinExistence type="inferred from homology"/>
<keyword evidence="6" id="KW-1185">Reference proteome</keyword>
<dbReference type="GO" id="GO:0003677">
    <property type="term" value="F:DNA binding"/>
    <property type="evidence" value="ECO:0007669"/>
    <property type="project" value="InterPro"/>
</dbReference>
<dbReference type="Pfam" id="PF18018">
    <property type="entry name" value="DNA_pol_D_N"/>
    <property type="match status" value="1"/>
</dbReference>
<evidence type="ECO:0000259" key="4">
    <source>
        <dbReference type="Pfam" id="PF18018"/>
    </source>
</evidence>
<protein>
    <recommendedName>
        <fullName evidence="7">DNA polymerase delta small subunit</fullName>
    </recommendedName>
</protein>
<feature type="domain" description="DNA polymerase delta subunit OB-fold" evidence="4">
    <location>
        <begin position="27"/>
        <end position="155"/>
    </location>
</feature>
<comment type="caution">
    <text evidence="5">The sequence shown here is derived from an EMBL/GenBank/DDBJ whole genome shotgun (WGS) entry which is preliminary data.</text>
</comment>
<feature type="domain" description="DNA polymerase alpha/delta/epsilon subunit B" evidence="3">
    <location>
        <begin position="176"/>
        <end position="386"/>
    </location>
</feature>
<dbReference type="InterPro" id="IPR007185">
    <property type="entry name" value="DNA_pol_a/d/e_bsu"/>
</dbReference>
<sequence>MNLQRLEVPYVNLSTNFYRNDQNFQRQYFHIYESRLNLIGDLLKQKISSKYGNKYPIKKISELTEDNPTKCILIGNLYKNMDLKPSILREIAEENQLAPLPVPQDFNQSSDEIILEDSIQRIKLSGKINPAELVTGIVSAVLGYSEGAGKFYVDEMIFYECGVERPLKVIDNSPLVVFISGIDMANIDAPILSLDLFQQWIYGNLEMSSRTNFDPKNVVRVVIAGNSTRACPPKKPKNVNSVNLRMIDTKGMVESLKNFDEALYHLTQSVSVDLMPGEFDPANLMLPQQPFHHCLFPKSSVNRGLTAVPNPYQFQIEDRLILGTSGQNIKDIMKFSTMDDPLECMKNTLRWSHLAPTCPDTLPCYPYYDQDPFIIDECPHVYFAAHDSNVLLTEIFENSNGQRIRLLCIPSFQKSQSIAIVNMNTLECDGMSFSTKIDLEEE</sequence>
<dbReference type="EMBL" id="JADBJN010000003">
    <property type="protein sequence ID" value="KAG5671479.1"/>
    <property type="molecule type" value="Genomic_DNA"/>
</dbReference>
<dbReference type="AlphaFoldDB" id="A0A9J6BP34"/>
<reference evidence="5" key="1">
    <citation type="submission" date="2021-03" db="EMBL/GenBank/DDBJ databases">
        <title>Chromosome level genome of the anhydrobiotic midge Polypedilum vanderplanki.</title>
        <authorList>
            <person name="Yoshida Y."/>
            <person name="Kikawada T."/>
            <person name="Gusev O."/>
        </authorList>
    </citation>
    <scope>NUCLEOTIDE SEQUENCE</scope>
    <source>
        <strain evidence="5">NIAS01</strain>
        <tissue evidence="5">Whole body or cell culture</tissue>
    </source>
</reference>
<name>A0A9J6BP34_POLVA</name>
<accession>A0A9J6BP34</accession>
<gene>
    <name evidence="5" type="ORF">PVAND_001674</name>
</gene>
<dbReference type="GO" id="GO:0043625">
    <property type="term" value="C:delta DNA polymerase complex"/>
    <property type="evidence" value="ECO:0007669"/>
    <property type="project" value="TreeGrafter"/>
</dbReference>
<dbReference type="PANTHER" id="PTHR10416">
    <property type="entry name" value="DNA POLYMERASE DELTA SUBUNIT 2"/>
    <property type="match status" value="1"/>
</dbReference>
<comment type="similarity">
    <text evidence="1">Belongs to the DNA polymerase delta/II small subunit family.</text>
</comment>